<keyword evidence="2 3" id="KW-0802">TPR repeat</keyword>
<dbReference type="Gene3D" id="1.25.40.10">
    <property type="entry name" value="Tetratricopeptide repeat domain"/>
    <property type="match status" value="3"/>
</dbReference>
<proteinExistence type="predicted"/>
<evidence type="ECO:0000256" key="3">
    <source>
        <dbReference type="PROSITE-ProRule" id="PRU00339"/>
    </source>
</evidence>
<dbReference type="PROSITE" id="PS50005">
    <property type="entry name" value="TPR"/>
    <property type="match status" value="1"/>
</dbReference>
<reference evidence="4" key="1">
    <citation type="journal article" date="2014" name="Int. J. Syst. Evol. Microbiol.">
        <title>Complete genome sequence of Corynebacterium casei LMG S-19264T (=DSM 44701T), isolated from a smear-ripened cheese.</title>
        <authorList>
            <consortium name="US DOE Joint Genome Institute (JGI-PGF)"/>
            <person name="Walter F."/>
            <person name="Albersmeier A."/>
            <person name="Kalinowski J."/>
            <person name="Ruckert C."/>
        </authorList>
    </citation>
    <scope>NUCLEOTIDE SEQUENCE</scope>
    <source>
        <strain evidence="4">CGMCC 1.15371</strain>
    </source>
</reference>
<dbReference type="PANTHER" id="PTHR45586:SF1">
    <property type="entry name" value="LIPOPOLYSACCHARIDE ASSEMBLY PROTEIN B"/>
    <property type="match status" value="1"/>
</dbReference>
<evidence type="ECO:0000256" key="2">
    <source>
        <dbReference type="ARBA" id="ARBA00022803"/>
    </source>
</evidence>
<evidence type="ECO:0000313" key="5">
    <source>
        <dbReference type="Proteomes" id="UP000628775"/>
    </source>
</evidence>
<dbReference type="Proteomes" id="UP000628775">
    <property type="component" value="Unassembled WGS sequence"/>
</dbReference>
<dbReference type="SMART" id="SM00028">
    <property type="entry name" value="TPR"/>
    <property type="match status" value="7"/>
</dbReference>
<dbReference type="EMBL" id="BMIR01000006">
    <property type="protein sequence ID" value="GGE38843.1"/>
    <property type="molecule type" value="Genomic_DNA"/>
</dbReference>
<dbReference type="SUPFAM" id="SSF48452">
    <property type="entry name" value="TPR-like"/>
    <property type="match status" value="2"/>
</dbReference>
<dbReference type="AlphaFoldDB" id="A0A8J2YGY7"/>
<dbReference type="InterPro" id="IPR019734">
    <property type="entry name" value="TPR_rpt"/>
</dbReference>
<dbReference type="PANTHER" id="PTHR45586">
    <property type="entry name" value="TPR REPEAT-CONTAINING PROTEIN PA4667"/>
    <property type="match status" value="1"/>
</dbReference>
<organism evidence="4 5">
    <name type="scientific">Pullulanibacillus camelliae</name>
    <dbReference type="NCBI Taxonomy" id="1707096"/>
    <lineage>
        <taxon>Bacteria</taxon>
        <taxon>Bacillati</taxon>
        <taxon>Bacillota</taxon>
        <taxon>Bacilli</taxon>
        <taxon>Bacillales</taxon>
        <taxon>Sporolactobacillaceae</taxon>
        <taxon>Pullulanibacillus</taxon>
    </lineage>
</organism>
<sequence>MNEQLKWAIDLVENGQYEQGLEHIKRLLQDADEETAFEIATLYQEWGMAQEAHKILVRLQKRHPNDSHILMALAEIEIDLDKEDQAIDWLLNIHQLDENYLSAQVLLADLYQAQGLEEAAERRLTDAHKLAPHEPVLTFALAEFYATTGQAAHAVELYKTLIHEPALEHENIELKLAEALSYSGKFEEALIYYKKGLEETTSIDSLFGYAVTAMRVGQHRTAIQALEELKDIDPQYSTLYPLLASAYEEEGAIDEALETIESGIKVDEFNEQLLLEAADLSMKVKDSPKAEHYLKELLNIDPENTDALKKLVEIKREQEAFDEIISLLNDEQTTDPELLWYLASAYVEDDALEKARDIYQQIVSHFNENAVFLKEYGEVQWQLGAPDEAAALFEQSLRLDPENDDLRAFLERI</sequence>
<evidence type="ECO:0000313" key="4">
    <source>
        <dbReference type="EMBL" id="GGE38843.1"/>
    </source>
</evidence>
<accession>A0A8J2YGY7</accession>
<dbReference type="Pfam" id="PF25058">
    <property type="entry name" value="ARM_TT21"/>
    <property type="match status" value="1"/>
</dbReference>
<dbReference type="RefSeq" id="WP_188692156.1">
    <property type="nucleotide sequence ID" value="NZ_BMIR01000006.1"/>
</dbReference>
<dbReference type="InterPro" id="IPR051012">
    <property type="entry name" value="CellSynth/LPSAsmb/PSIAsmb"/>
</dbReference>
<protein>
    <submittedName>
        <fullName evidence="4">TPR repeat-containing protein YpiA</fullName>
    </submittedName>
</protein>
<keyword evidence="5" id="KW-1185">Reference proteome</keyword>
<evidence type="ECO:0000256" key="1">
    <source>
        <dbReference type="ARBA" id="ARBA00022737"/>
    </source>
</evidence>
<gene>
    <name evidence="4" type="primary">ypiA</name>
    <name evidence="4" type="ORF">GCM10011391_17060</name>
</gene>
<name>A0A8J2YGY7_9BACL</name>
<keyword evidence="1" id="KW-0677">Repeat</keyword>
<comment type="caution">
    <text evidence="4">The sequence shown here is derived from an EMBL/GenBank/DDBJ whole genome shotgun (WGS) entry which is preliminary data.</text>
</comment>
<reference evidence="4" key="2">
    <citation type="submission" date="2020-09" db="EMBL/GenBank/DDBJ databases">
        <authorList>
            <person name="Sun Q."/>
            <person name="Zhou Y."/>
        </authorList>
    </citation>
    <scope>NUCLEOTIDE SEQUENCE</scope>
    <source>
        <strain evidence="4">CGMCC 1.15371</strain>
    </source>
</reference>
<feature type="repeat" description="TPR" evidence="3">
    <location>
        <begin position="370"/>
        <end position="403"/>
    </location>
</feature>
<dbReference type="InterPro" id="IPR011990">
    <property type="entry name" value="TPR-like_helical_dom_sf"/>
</dbReference>
<dbReference type="Pfam" id="PF13432">
    <property type="entry name" value="TPR_16"/>
    <property type="match status" value="1"/>
</dbReference>